<proteinExistence type="predicted"/>
<protein>
    <submittedName>
        <fullName evidence="1">Uncharacterized protein</fullName>
    </submittedName>
</protein>
<reference evidence="2" key="1">
    <citation type="journal article" date="2023" name="Front. Plant Sci.">
        <title>Chromosomal-level genome assembly of Melastoma candidum provides insights into trichome evolution.</title>
        <authorList>
            <person name="Zhong Y."/>
            <person name="Wu W."/>
            <person name="Sun C."/>
            <person name="Zou P."/>
            <person name="Liu Y."/>
            <person name="Dai S."/>
            <person name="Zhou R."/>
        </authorList>
    </citation>
    <scope>NUCLEOTIDE SEQUENCE [LARGE SCALE GENOMIC DNA]</scope>
</reference>
<gene>
    <name evidence="1" type="ORF">MLD38_013049</name>
</gene>
<evidence type="ECO:0000313" key="1">
    <source>
        <dbReference type="EMBL" id="KAI4375144.1"/>
    </source>
</evidence>
<name>A0ACB9R8D0_9MYRT</name>
<dbReference type="Proteomes" id="UP001057402">
    <property type="component" value="Chromosome 4"/>
</dbReference>
<dbReference type="EMBL" id="CM042883">
    <property type="protein sequence ID" value="KAI4375144.1"/>
    <property type="molecule type" value="Genomic_DNA"/>
</dbReference>
<evidence type="ECO:0000313" key="2">
    <source>
        <dbReference type="Proteomes" id="UP001057402"/>
    </source>
</evidence>
<organism evidence="1 2">
    <name type="scientific">Melastoma candidum</name>
    <dbReference type="NCBI Taxonomy" id="119954"/>
    <lineage>
        <taxon>Eukaryota</taxon>
        <taxon>Viridiplantae</taxon>
        <taxon>Streptophyta</taxon>
        <taxon>Embryophyta</taxon>
        <taxon>Tracheophyta</taxon>
        <taxon>Spermatophyta</taxon>
        <taxon>Magnoliopsida</taxon>
        <taxon>eudicotyledons</taxon>
        <taxon>Gunneridae</taxon>
        <taxon>Pentapetalae</taxon>
        <taxon>rosids</taxon>
        <taxon>malvids</taxon>
        <taxon>Myrtales</taxon>
        <taxon>Melastomataceae</taxon>
        <taxon>Melastomatoideae</taxon>
        <taxon>Melastomateae</taxon>
        <taxon>Melastoma</taxon>
    </lineage>
</organism>
<accession>A0ACB9R8D0</accession>
<keyword evidence="2" id="KW-1185">Reference proteome</keyword>
<comment type="caution">
    <text evidence="1">The sequence shown here is derived from an EMBL/GenBank/DDBJ whole genome shotgun (WGS) entry which is preliminary data.</text>
</comment>
<sequence length="84" mass="9886">MESEESEFVGRDPSVRYDEILGELRKLVLSFSTHHEGTFKLVYKAFDEILSIEVAWNQVSIDHFPHCPANLRRLFYEVDLLKPF</sequence>